<name>A0A420JBU9_9PEZI</name>
<feature type="non-terminal residue" evidence="1">
    <location>
        <position position="157"/>
    </location>
</feature>
<sequence>MHSGSGYKISRGLVKVLDNERLPKSAEDEILEMTNTGEFNSKFDPMRKTHKLEQERSIKMDGEQNKIKSQPLTSVISSICEGVKDEMNQEVEVQRRIKDSDPRNLVTLARLYENDVKYSGSGDKFDLKLDLFYNTCRRAGIEPLESNYTSAFSAMLK</sequence>
<dbReference type="Proteomes" id="UP000285326">
    <property type="component" value="Unassembled WGS sequence"/>
</dbReference>
<dbReference type="AlphaFoldDB" id="A0A420JBU9"/>
<organism evidence="1 2">
    <name type="scientific">Golovinomyces cichoracearum</name>
    <dbReference type="NCBI Taxonomy" id="62708"/>
    <lineage>
        <taxon>Eukaryota</taxon>
        <taxon>Fungi</taxon>
        <taxon>Dikarya</taxon>
        <taxon>Ascomycota</taxon>
        <taxon>Pezizomycotina</taxon>
        <taxon>Leotiomycetes</taxon>
        <taxon>Erysiphales</taxon>
        <taxon>Erysiphaceae</taxon>
        <taxon>Golovinomyces</taxon>
    </lineage>
</organism>
<dbReference type="EMBL" id="MCBS01012711">
    <property type="protein sequence ID" value="RKF84274.1"/>
    <property type="molecule type" value="Genomic_DNA"/>
</dbReference>
<protein>
    <submittedName>
        <fullName evidence="1">Uncharacterized protein</fullName>
    </submittedName>
</protein>
<accession>A0A420JBU9</accession>
<evidence type="ECO:0000313" key="1">
    <source>
        <dbReference type="EMBL" id="RKF84274.1"/>
    </source>
</evidence>
<comment type="caution">
    <text evidence="1">The sequence shown here is derived from an EMBL/GenBank/DDBJ whole genome shotgun (WGS) entry which is preliminary data.</text>
</comment>
<gene>
    <name evidence="1" type="ORF">GcM1_127009</name>
</gene>
<reference evidence="1 2" key="1">
    <citation type="journal article" date="2018" name="BMC Genomics">
        <title>Comparative genome analyses reveal sequence features reflecting distinct modes of host-adaptation between dicot and monocot powdery mildew.</title>
        <authorList>
            <person name="Wu Y."/>
            <person name="Ma X."/>
            <person name="Pan Z."/>
            <person name="Kale S.D."/>
            <person name="Song Y."/>
            <person name="King H."/>
            <person name="Zhang Q."/>
            <person name="Presley C."/>
            <person name="Deng X."/>
            <person name="Wei C.I."/>
            <person name="Xiao S."/>
        </authorList>
    </citation>
    <scope>NUCLEOTIDE SEQUENCE [LARGE SCALE GENOMIC DNA]</scope>
    <source>
        <strain evidence="1">UMSG1</strain>
    </source>
</reference>
<proteinExistence type="predicted"/>
<evidence type="ECO:0000313" key="2">
    <source>
        <dbReference type="Proteomes" id="UP000285326"/>
    </source>
</evidence>